<comment type="caution">
    <text evidence="1">The sequence shown here is derived from an EMBL/GenBank/DDBJ whole genome shotgun (WGS) entry which is preliminary data.</text>
</comment>
<reference evidence="1 2" key="1">
    <citation type="submission" date="2021-05" db="EMBL/GenBank/DDBJ databases">
        <title>Mycobacterium acidophilum sp. nov., an extremely acid-tolerant member of the genus Mycobacterium.</title>
        <authorList>
            <person name="Xia J."/>
        </authorList>
    </citation>
    <scope>NUCLEOTIDE SEQUENCE [LARGE SCALE GENOMIC DNA]</scope>
    <source>
        <strain evidence="1 2">M1</strain>
    </source>
</reference>
<name>A0ABS5RRF3_9MYCO</name>
<gene>
    <name evidence="1" type="ORF">KIH27_21375</name>
</gene>
<sequence>MSLSMLVTHLVWEGAVSVADERGAGPFLDGEVVDSVVAASAVSARRSVLVNVARQGYVSGVRLLNPAVGSWDSATLNEYLCRVAGVAHDRYVAMRRAETDRAGGEAELMSVAEQERRLDF</sequence>
<accession>A0ABS5RRF3</accession>
<evidence type="ECO:0000313" key="2">
    <source>
        <dbReference type="Proteomes" id="UP001519535"/>
    </source>
</evidence>
<organism evidence="1 2">
    <name type="scientific">Mycolicibacter acidiphilus</name>
    <dbReference type="NCBI Taxonomy" id="2835306"/>
    <lineage>
        <taxon>Bacteria</taxon>
        <taxon>Bacillati</taxon>
        <taxon>Actinomycetota</taxon>
        <taxon>Actinomycetes</taxon>
        <taxon>Mycobacteriales</taxon>
        <taxon>Mycobacteriaceae</taxon>
        <taxon>Mycolicibacter</taxon>
    </lineage>
</organism>
<dbReference type="Proteomes" id="UP001519535">
    <property type="component" value="Unassembled WGS sequence"/>
</dbReference>
<evidence type="ECO:0000313" key="1">
    <source>
        <dbReference type="EMBL" id="MBS9536139.1"/>
    </source>
</evidence>
<keyword evidence="2" id="KW-1185">Reference proteome</keyword>
<protein>
    <submittedName>
        <fullName evidence="1">Uncharacterized protein</fullName>
    </submittedName>
</protein>
<proteinExistence type="predicted"/>
<dbReference type="EMBL" id="JAHCLR010000083">
    <property type="protein sequence ID" value="MBS9536139.1"/>
    <property type="molecule type" value="Genomic_DNA"/>
</dbReference>